<protein>
    <submittedName>
        <fullName evidence="2">Uncharacterized protein</fullName>
    </submittedName>
</protein>
<dbReference type="EMBL" id="CATQJA010000002">
    <property type="protein sequence ID" value="CAJ0557293.1"/>
    <property type="molecule type" value="Genomic_DNA"/>
</dbReference>
<keyword evidence="3" id="KW-1185">Reference proteome</keyword>
<dbReference type="AlphaFoldDB" id="A0AA36C4D9"/>
<gene>
    <name evidence="2" type="ORF">MSPICULIGERA_LOCUS51</name>
</gene>
<evidence type="ECO:0000313" key="3">
    <source>
        <dbReference type="Proteomes" id="UP001177023"/>
    </source>
</evidence>
<proteinExistence type="predicted"/>
<feature type="compositionally biased region" description="Low complexity" evidence="1">
    <location>
        <begin position="38"/>
        <end position="47"/>
    </location>
</feature>
<reference evidence="2" key="1">
    <citation type="submission" date="2023-06" db="EMBL/GenBank/DDBJ databases">
        <authorList>
            <person name="Delattre M."/>
        </authorList>
    </citation>
    <scope>NUCLEOTIDE SEQUENCE</scope>
    <source>
        <strain evidence="2">AF72</strain>
    </source>
</reference>
<organism evidence="2 3">
    <name type="scientific">Mesorhabditis spiculigera</name>
    <dbReference type="NCBI Taxonomy" id="96644"/>
    <lineage>
        <taxon>Eukaryota</taxon>
        <taxon>Metazoa</taxon>
        <taxon>Ecdysozoa</taxon>
        <taxon>Nematoda</taxon>
        <taxon>Chromadorea</taxon>
        <taxon>Rhabditida</taxon>
        <taxon>Rhabditina</taxon>
        <taxon>Rhabditomorpha</taxon>
        <taxon>Rhabditoidea</taxon>
        <taxon>Rhabditidae</taxon>
        <taxon>Mesorhabditinae</taxon>
        <taxon>Mesorhabditis</taxon>
    </lineage>
</organism>
<accession>A0AA36C4D9</accession>
<evidence type="ECO:0000313" key="2">
    <source>
        <dbReference type="EMBL" id="CAJ0557293.1"/>
    </source>
</evidence>
<name>A0AA36C4D9_9BILA</name>
<feature type="non-terminal residue" evidence="2">
    <location>
        <position position="174"/>
    </location>
</feature>
<feature type="region of interest" description="Disordered" evidence="1">
    <location>
        <begin position="1"/>
        <end position="55"/>
    </location>
</feature>
<dbReference type="Proteomes" id="UP001177023">
    <property type="component" value="Unassembled WGS sequence"/>
</dbReference>
<sequence>MHCISNHRSGRHRGAECPPHPRTSPQSCVSRSERGRALSRSSLTASRPPHPPLGIAGDLRVADRHRLLGQTSSNISPMEFPLGQGRRTLSPISVRVPLWSRFIEGGQPRGIDLTGPEVLFCLPIVSQTNFAGIDHLRRRFPERGSAAPDLPRLSLAGWRAAKTSEPPKTICARR</sequence>
<comment type="caution">
    <text evidence="2">The sequence shown here is derived from an EMBL/GenBank/DDBJ whole genome shotgun (WGS) entry which is preliminary data.</text>
</comment>
<evidence type="ECO:0000256" key="1">
    <source>
        <dbReference type="SAM" id="MobiDB-lite"/>
    </source>
</evidence>